<organism evidence="1 2">
    <name type="scientific">Trichobilharzia regenti</name>
    <name type="common">Nasal bird schistosome</name>
    <dbReference type="NCBI Taxonomy" id="157069"/>
    <lineage>
        <taxon>Eukaryota</taxon>
        <taxon>Metazoa</taxon>
        <taxon>Spiralia</taxon>
        <taxon>Lophotrochozoa</taxon>
        <taxon>Platyhelminthes</taxon>
        <taxon>Trematoda</taxon>
        <taxon>Digenea</taxon>
        <taxon>Strigeidida</taxon>
        <taxon>Schistosomatoidea</taxon>
        <taxon>Schistosomatidae</taxon>
        <taxon>Trichobilharzia</taxon>
    </lineage>
</organism>
<keyword evidence="1" id="KW-1185">Reference proteome</keyword>
<dbReference type="WBParaSite" id="TREG1_128040.1">
    <property type="protein sequence ID" value="TREG1_128040.1"/>
    <property type="gene ID" value="TREG1_128040"/>
</dbReference>
<sequence length="326" mass="37959">MNYLCKQFKNLQCLLISDYLKHKKLYTTNVEQDLILTTPELMISLRRICYKFGIIQSANQFADNLSSNYSTIQENIDRLEVNFSNLISQGYVLLKQLHDECSIANISKITDNSIQLVLYNIYTKVSHYEKQLEPFYELARQRIELTNNRLNVSDQLIGYRNNLNCINPTKYTTQVYQPNFSQEKRPQLPSRFNIVNYNEMKCNSVSQSNVEQKCDYVQWPSTIQEQVGIWPYYPGKSETHTAFTKPQHSVSEVLTNHGQLRSCTPGYRINPHSEIKLHGFVNTRNKENQSAGVAADQSEYKQAYTLPDGKKIHTSPWNRSREFNPM</sequence>
<reference evidence="2" key="2">
    <citation type="submission" date="2023-11" db="UniProtKB">
        <authorList>
            <consortium name="WormBaseParasite"/>
        </authorList>
    </citation>
    <scope>IDENTIFICATION</scope>
</reference>
<reference evidence="1" key="1">
    <citation type="submission" date="2022-06" db="EMBL/GenBank/DDBJ databases">
        <authorList>
            <person name="Berger JAMES D."/>
            <person name="Berger JAMES D."/>
        </authorList>
    </citation>
    <scope>NUCLEOTIDE SEQUENCE [LARGE SCALE GENOMIC DNA]</scope>
</reference>
<accession>A0AA85J4D6</accession>
<evidence type="ECO:0000313" key="1">
    <source>
        <dbReference type="Proteomes" id="UP000050795"/>
    </source>
</evidence>
<name>A0AA85J4D6_TRIRE</name>
<protein>
    <submittedName>
        <fullName evidence="2">Uncharacterized protein</fullName>
    </submittedName>
</protein>
<proteinExistence type="predicted"/>
<evidence type="ECO:0000313" key="2">
    <source>
        <dbReference type="WBParaSite" id="TREG1_128040.1"/>
    </source>
</evidence>
<dbReference type="Proteomes" id="UP000050795">
    <property type="component" value="Unassembled WGS sequence"/>
</dbReference>
<dbReference type="AlphaFoldDB" id="A0AA85J4D6"/>